<name>A0A6B0TQY2_IXORI</name>
<sequence>MQSSSTVSSSAVFAAPFSLLSLGGSTRFTLGCHTTRAMDARLRMSSTMGSRGSLTATHCCSSGQSNN</sequence>
<dbReference type="EMBL" id="GIFC01000206">
    <property type="protein sequence ID" value="MXU82289.1"/>
    <property type="molecule type" value="Transcribed_RNA"/>
</dbReference>
<organism evidence="2">
    <name type="scientific">Ixodes ricinus</name>
    <name type="common">Common tick</name>
    <name type="synonym">Acarus ricinus</name>
    <dbReference type="NCBI Taxonomy" id="34613"/>
    <lineage>
        <taxon>Eukaryota</taxon>
        <taxon>Metazoa</taxon>
        <taxon>Ecdysozoa</taxon>
        <taxon>Arthropoda</taxon>
        <taxon>Chelicerata</taxon>
        <taxon>Arachnida</taxon>
        <taxon>Acari</taxon>
        <taxon>Parasitiformes</taxon>
        <taxon>Ixodida</taxon>
        <taxon>Ixodoidea</taxon>
        <taxon>Ixodidae</taxon>
        <taxon>Ixodinae</taxon>
        <taxon>Ixodes</taxon>
    </lineage>
</organism>
<accession>A0A6B0TQY2</accession>
<protein>
    <submittedName>
        <fullName evidence="2">Putative secreted protein</fullName>
    </submittedName>
</protein>
<reference evidence="2" key="1">
    <citation type="submission" date="2019-12" db="EMBL/GenBank/DDBJ databases">
        <title>An insight into the sialome of adult female Ixodes ricinus ticks feeding for 6 days.</title>
        <authorList>
            <person name="Perner J."/>
            <person name="Ribeiro J.M.C."/>
        </authorList>
    </citation>
    <scope>NUCLEOTIDE SEQUENCE</scope>
    <source>
        <strain evidence="2">Semi-engorged</strain>
        <tissue evidence="2">Salivary glands</tissue>
    </source>
</reference>
<proteinExistence type="predicted"/>
<dbReference type="AlphaFoldDB" id="A0A6B0TQY2"/>
<feature type="region of interest" description="Disordered" evidence="1">
    <location>
        <begin position="47"/>
        <end position="67"/>
    </location>
</feature>
<evidence type="ECO:0000256" key="1">
    <source>
        <dbReference type="SAM" id="MobiDB-lite"/>
    </source>
</evidence>
<evidence type="ECO:0000313" key="2">
    <source>
        <dbReference type="EMBL" id="MXU82289.1"/>
    </source>
</evidence>